<dbReference type="AlphaFoldDB" id="A0A2G6EBM1"/>
<evidence type="ECO:0000256" key="1">
    <source>
        <dbReference type="SAM" id="Coils"/>
    </source>
</evidence>
<feature type="signal peptide" evidence="2">
    <location>
        <begin position="1"/>
        <end position="36"/>
    </location>
</feature>
<protein>
    <submittedName>
        <fullName evidence="4">Lytic transglycosylase</fullName>
    </submittedName>
</protein>
<dbReference type="PANTHER" id="PTHR37423">
    <property type="entry name" value="SOLUBLE LYTIC MUREIN TRANSGLYCOSYLASE-RELATED"/>
    <property type="match status" value="1"/>
</dbReference>
<feature type="chain" id="PRO_5013768158" evidence="2">
    <location>
        <begin position="37"/>
        <end position="429"/>
    </location>
</feature>
<dbReference type="InterPro" id="IPR036779">
    <property type="entry name" value="LysM_dom_sf"/>
</dbReference>
<feature type="domain" description="LysM" evidence="3">
    <location>
        <begin position="381"/>
        <end position="426"/>
    </location>
</feature>
<dbReference type="EMBL" id="PDPS01000020">
    <property type="protein sequence ID" value="PID59148.1"/>
    <property type="molecule type" value="Genomic_DNA"/>
</dbReference>
<dbReference type="CDD" id="cd16894">
    <property type="entry name" value="MltD-like"/>
    <property type="match status" value="1"/>
</dbReference>
<feature type="coiled-coil region" evidence="1">
    <location>
        <begin position="54"/>
        <end position="84"/>
    </location>
</feature>
<dbReference type="SUPFAM" id="SSF53955">
    <property type="entry name" value="Lysozyme-like"/>
    <property type="match status" value="1"/>
</dbReference>
<evidence type="ECO:0000313" key="4">
    <source>
        <dbReference type="EMBL" id="PID59148.1"/>
    </source>
</evidence>
<reference evidence="4 5" key="1">
    <citation type="submission" date="2017-10" db="EMBL/GenBank/DDBJ databases">
        <title>Novel microbial diversity and functional potential in the marine mammal oral microbiome.</title>
        <authorList>
            <person name="Dudek N.K."/>
            <person name="Sun C.L."/>
            <person name="Burstein D."/>
            <person name="Kantor R.S."/>
            <person name="Aliaga Goltsman D.S."/>
            <person name="Bik E.M."/>
            <person name="Thomas B.C."/>
            <person name="Banfield J.F."/>
            <person name="Relman D.A."/>
        </authorList>
    </citation>
    <scope>NUCLEOTIDE SEQUENCE [LARGE SCALE GENOMIC DNA]</scope>
    <source>
        <strain evidence="4">DOLZORAL124_49_17</strain>
    </source>
</reference>
<proteinExistence type="predicted"/>
<dbReference type="InterPro" id="IPR023346">
    <property type="entry name" value="Lysozyme-like_dom_sf"/>
</dbReference>
<keyword evidence="2" id="KW-0732">Signal</keyword>
<dbReference type="InterPro" id="IPR018392">
    <property type="entry name" value="LysM"/>
</dbReference>
<dbReference type="Pfam" id="PF01464">
    <property type="entry name" value="SLT"/>
    <property type="match status" value="1"/>
</dbReference>
<dbReference type="InterPro" id="IPR008258">
    <property type="entry name" value="Transglycosylase_SLT_dom_1"/>
</dbReference>
<organism evidence="4 5">
    <name type="scientific">candidate division KSB3 bacterium</name>
    <dbReference type="NCBI Taxonomy" id="2044937"/>
    <lineage>
        <taxon>Bacteria</taxon>
        <taxon>candidate division KSB3</taxon>
    </lineage>
</organism>
<evidence type="ECO:0000259" key="3">
    <source>
        <dbReference type="PROSITE" id="PS51782"/>
    </source>
</evidence>
<dbReference type="Gene3D" id="1.10.530.10">
    <property type="match status" value="1"/>
</dbReference>
<dbReference type="PANTHER" id="PTHR37423:SF2">
    <property type="entry name" value="MEMBRANE-BOUND LYTIC MUREIN TRANSGLYCOSYLASE C"/>
    <property type="match status" value="1"/>
</dbReference>
<accession>A0A2G6EBM1</accession>
<gene>
    <name evidence="4" type="ORF">CSB45_01730</name>
</gene>
<comment type="caution">
    <text evidence="4">The sequence shown here is derived from an EMBL/GenBank/DDBJ whole genome shotgun (WGS) entry which is preliminary data.</text>
</comment>
<sequence length="429" mass="48878">MKNPMKILQRPSMTICCLVVCLMVSTAILFPQTGHSDSNPEMIEDITRLLLGEISKLSARISTLEQQNKALARMVHKMMEEQQRSNGRGVPEQVQEHLAKRYELPKVASLCNERIPLDKWDVWQRLDSEFFSFLVNEKQVILWLKRTGQFFPYIEEELDKAGLPDDLKYVTIVESGLRSKATSSAGAAGFWQFIQSTGNDYGLTQNSWLDNRRDLYASTNAAIQYLRRLYGIFHDWPLALAAYNAGEGRVQRAMKSQGVRNYYQLELPRETERYVFKIIAAKIILSDPQKYGFYIDDSNLFPPYRFENVTVNLSQSTHIRDLSRNYGSYYREFRLLNPEIKTDILPAGTHTIKVPKGWRQLADAVSGHSLSSGETLSAGSIMYTVESGDSLGRIAKKFNVRAKDITMIKGKTSSLDTLHPGDQLLIKKN</sequence>
<dbReference type="CDD" id="cd00118">
    <property type="entry name" value="LysM"/>
    <property type="match status" value="1"/>
</dbReference>
<dbReference type="Proteomes" id="UP000229740">
    <property type="component" value="Unassembled WGS sequence"/>
</dbReference>
<evidence type="ECO:0000313" key="5">
    <source>
        <dbReference type="Proteomes" id="UP000229740"/>
    </source>
</evidence>
<name>A0A2G6EBM1_9BACT</name>
<dbReference type="PROSITE" id="PS51782">
    <property type="entry name" value="LYSM"/>
    <property type="match status" value="1"/>
</dbReference>
<dbReference type="SMART" id="SM00257">
    <property type="entry name" value="LysM"/>
    <property type="match status" value="1"/>
</dbReference>
<dbReference type="Pfam" id="PF01476">
    <property type="entry name" value="LysM"/>
    <property type="match status" value="1"/>
</dbReference>
<evidence type="ECO:0000256" key="2">
    <source>
        <dbReference type="SAM" id="SignalP"/>
    </source>
</evidence>
<dbReference type="Gene3D" id="3.10.350.10">
    <property type="entry name" value="LysM domain"/>
    <property type="match status" value="1"/>
</dbReference>
<keyword evidence="1" id="KW-0175">Coiled coil</keyword>
<dbReference type="SUPFAM" id="SSF54106">
    <property type="entry name" value="LysM domain"/>
    <property type="match status" value="1"/>
</dbReference>